<dbReference type="Proteomes" id="UP000192569">
    <property type="component" value="Chromosome I"/>
</dbReference>
<dbReference type="InterPro" id="IPR050513">
    <property type="entry name" value="RavA_ATPases"/>
</dbReference>
<evidence type="ECO:0000259" key="1">
    <source>
        <dbReference type="Pfam" id="PF17868"/>
    </source>
</evidence>
<dbReference type="Pfam" id="PF17868">
    <property type="entry name" value="AAA_lid_8"/>
    <property type="match status" value="1"/>
</dbReference>
<dbReference type="InterPro" id="IPR027417">
    <property type="entry name" value="P-loop_NTPase"/>
</dbReference>
<accession>A0A1W1VTR7</accession>
<reference evidence="3 4" key="1">
    <citation type="submission" date="2017-04" db="EMBL/GenBank/DDBJ databases">
        <authorList>
            <person name="Afonso C.L."/>
            <person name="Miller P.J."/>
            <person name="Scott M.A."/>
            <person name="Spackman E."/>
            <person name="Goraichik I."/>
            <person name="Dimitrov K.M."/>
            <person name="Suarez D.L."/>
            <person name="Swayne D.E."/>
        </authorList>
    </citation>
    <scope>NUCLEOTIDE SEQUENCE [LARGE SCALE GENOMIC DNA]</scope>
    <source>
        <strain evidence="3 4">ToBE</strain>
    </source>
</reference>
<dbReference type="AlphaFoldDB" id="A0A1W1VTR7"/>
<gene>
    <name evidence="3" type="ORF">SAMN00808754_1626</name>
</gene>
<dbReference type="Gene3D" id="3.40.50.300">
    <property type="entry name" value="P-loop containing nucleotide triphosphate hydrolases"/>
    <property type="match status" value="1"/>
</dbReference>
<dbReference type="InterPro" id="IPR045427">
    <property type="entry name" value="MoxR"/>
</dbReference>
<dbReference type="OrthoDB" id="9808397at2"/>
<dbReference type="RefSeq" id="WP_084665237.1">
    <property type="nucleotide sequence ID" value="NZ_LT838272.1"/>
</dbReference>
<organism evidence="3 4">
    <name type="scientific">Thermanaeromonas toyohensis ToBE</name>
    <dbReference type="NCBI Taxonomy" id="698762"/>
    <lineage>
        <taxon>Bacteria</taxon>
        <taxon>Bacillati</taxon>
        <taxon>Bacillota</taxon>
        <taxon>Clostridia</taxon>
        <taxon>Neomoorellales</taxon>
        <taxon>Neomoorellaceae</taxon>
        <taxon>Thermanaeromonas</taxon>
    </lineage>
</organism>
<feature type="domain" description="ATPase RavA-like AAA lid" evidence="1">
    <location>
        <begin position="218"/>
        <end position="288"/>
    </location>
</feature>
<dbReference type="GO" id="GO:0005524">
    <property type="term" value="F:ATP binding"/>
    <property type="evidence" value="ECO:0007669"/>
    <property type="project" value="InterPro"/>
</dbReference>
<evidence type="ECO:0000259" key="2">
    <source>
        <dbReference type="Pfam" id="PF20030"/>
    </source>
</evidence>
<feature type="domain" description="MoxR" evidence="2">
    <location>
        <begin position="6"/>
        <end position="187"/>
    </location>
</feature>
<dbReference type="SUPFAM" id="SSF52540">
    <property type="entry name" value="P-loop containing nucleoside triphosphate hydrolases"/>
    <property type="match status" value="1"/>
</dbReference>
<proteinExistence type="predicted"/>
<evidence type="ECO:0000313" key="3">
    <source>
        <dbReference type="EMBL" id="SMB96748.1"/>
    </source>
</evidence>
<keyword evidence="4" id="KW-1185">Reference proteome</keyword>
<dbReference type="STRING" id="698762.SAMN00808754_1626"/>
<protein>
    <submittedName>
        <fullName evidence="3">MoxR-like ATPase</fullName>
    </submittedName>
</protein>
<dbReference type="InterPro" id="IPR041538">
    <property type="entry name" value="RavA-like_AAA_lid"/>
</dbReference>
<name>A0A1W1VTR7_9FIRM</name>
<dbReference type="PANTHER" id="PTHR32204:SF0">
    <property type="entry name" value="ATPASE RAVA"/>
    <property type="match status" value="1"/>
</dbReference>
<dbReference type="InterPro" id="IPR001270">
    <property type="entry name" value="ClpA/B"/>
</dbReference>
<dbReference type="EMBL" id="LT838272">
    <property type="protein sequence ID" value="SMB96748.1"/>
    <property type="molecule type" value="Genomic_DNA"/>
</dbReference>
<dbReference type="PRINTS" id="PR00300">
    <property type="entry name" value="CLPPROTEASEA"/>
</dbReference>
<sequence length="369" mass="41184">MDFLKKLGEVRAYLNSRFVQREELIDVCLTALVARQHVLLLGPPGTAKTQLISELAACLDGGQHFQWLLTRFTTPEELFGPVSLSALERDSYRRVTAGKLPEATTALLDEVFKANSAILNTLLSIINERIFYNDGQPVKVPLITLFGASNEVPEGEEEAALAAFADRFLFWYQVEYLEEDGAFAEMLRLDGSGSRPSVKVDEIAVASMAAEQVELGDDIIDAMVELRRKLRAEGIIVSDRRWKQSLSAVKAKAFLNGGSRAEVQRDMLVLMHTLWTSPEQRDIVQRVVRATVDPYGQEVAELMAEAREVWENAVNSGDTNVGVEAHGKLKNIANRLDELEKLNVDVQAPKERIQAYIKDVLTKCLRITL</sequence>
<dbReference type="PANTHER" id="PTHR32204">
    <property type="entry name" value="ATPASE RAVA"/>
    <property type="match status" value="1"/>
</dbReference>
<evidence type="ECO:0000313" key="4">
    <source>
        <dbReference type="Proteomes" id="UP000192569"/>
    </source>
</evidence>
<dbReference type="Pfam" id="PF20030">
    <property type="entry name" value="bpMoxR"/>
    <property type="match status" value="1"/>
</dbReference>